<sequence>MTKHNSPIRPVEEEVPRKRTRSQRRIREILAVCGALVAVVVPVVLVNTYGGQSSAAEEEPESQLSATNLFDLEPGLAIVEMTHQGEGDFVVDLLPAEQEENAARPERIEFFGDQNDVSGTGSTFALAKEAGSVDISRAVGIQTAGKHVFDVKASGPWTIQVDQPRPSGAPEPTRFSGDDATATPLFQLSSGPKEISVTNPGGEKLEISLLDGEGNEVDRVLEDETDGAETQPAASSSTVDIREAGIYLFDVRAESLWTVEISDAG</sequence>
<name>A0A6J4QHN9_9ACTN</name>
<feature type="region of interest" description="Disordered" evidence="1">
    <location>
        <begin position="1"/>
        <end position="20"/>
    </location>
</feature>
<dbReference type="EMBL" id="CADCVB010000156">
    <property type="protein sequence ID" value="CAA9440169.1"/>
    <property type="molecule type" value="Genomic_DNA"/>
</dbReference>
<evidence type="ECO:0000256" key="2">
    <source>
        <dbReference type="SAM" id="Phobius"/>
    </source>
</evidence>
<gene>
    <name evidence="3" type="ORF">AVDCRST_MAG78-2349</name>
</gene>
<proteinExistence type="predicted"/>
<keyword evidence="2" id="KW-0472">Membrane</keyword>
<protein>
    <submittedName>
        <fullName evidence="3">Uncharacterized protein</fullName>
    </submittedName>
</protein>
<evidence type="ECO:0000256" key="1">
    <source>
        <dbReference type="SAM" id="MobiDB-lite"/>
    </source>
</evidence>
<dbReference type="AlphaFoldDB" id="A0A6J4QHN9"/>
<feature type="transmembrane region" description="Helical" evidence="2">
    <location>
        <begin position="29"/>
        <end position="50"/>
    </location>
</feature>
<evidence type="ECO:0000313" key="3">
    <source>
        <dbReference type="EMBL" id="CAA9440169.1"/>
    </source>
</evidence>
<feature type="region of interest" description="Disordered" evidence="1">
    <location>
        <begin position="158"/>
        <end position="200"/>
    </location>
</feature>
<keyword evidence="2" id="KW-1133">Transmembrane helix</keyword>
<reference evidence="3" key="1">
    <citation type="submission" date="2020-02" db="EMBL/GenBank/DDBJ databases">
        <authorList>
            <person name="Meier V. D."/>
        </authorList>
    </citation>
    <scope>NUCLEOTIDE SEQUENCE</scope>
    <source>
        <strain evidence="3">AVDCRST_MAG78</strain>
    </source>
</reference>
<keyword evidence="2" id="KW-0812">Transmembrane</keyword>
<organism evidence="3">
    <name type="scientific">uncultured Rubrobacteraceae bacterium</name>
    <dbReference type="NCBI Taxonomy" id="349277"/>
    <lineage>
        <taxon>Bacteria</taxon>
        <taxon>Bacillati</taxon>
        <taxon>Actinomycetota</taxon>
        <taxon>Rubrobacteria</taxon>
        <taxon>Rubrobacterales</taxon>
        <taxon>Rubrobacteraceae</taxon>
        <taxon>environmental samples</taxon>
    </lineage>
</organism>
<accession>A0A6J4QHN9</accession>